<dbReference type="Pfam" id="PF13472">
    <property type="entry name" value="Lipase_GDSL_2"/>
    <property type="match status" value="1"/>
</dbReference>
<evidence type="ECO:0000256" key="4">
    <source>
        <dbReference type="PROSITE-ProRule" id="PRU10040"/>
    </source>
</evidence>
<dbReference type="InterPro" id="IPR011050">
    <property type="entry name" value="Pectin_lyase_fold/virulence"/>
</dbReference>
<evidence type="ECO:0000256" key="1">
    <source>
        <dbReference type="ARBA" id="ARBA00008891"/>
    </source>
</evidence>
<dbReference type="NCBIfam" id="TIGR02474">
    <property type="entry name" value="pec_lyase"/>
    <property type="match status" value="1"/>
</dbReference>
<dbReference type="InterPro" id="IPR037459">
    <property type="entry name" value="RhgT-like"/>
</dbReference>
<dbReference type="Pfam" id="PF01095">
    <property type="entry name" value="Pectinesterase"/>
    <property type="match status" value="1"/>
</dbReference>
<dbReference type="EMBL" id="BMJC01000002">
    <property type="protein sequence ID" value="GGA99089.1"/>
    <property type="molecule type" value="Genomic_DNA"/>
</dbReference>
<proteinExistence type="inferred from homology"/>
<reference evidence="8" key="1">
    <citation type="journal article" date="2014" name="Int. J. Syst. Evol. Microbiol.">
        <title>Complete genome sequence of Corynebacterium casei LMG S-19264T (=DSM 44701T), isolated from a smear-ripened cheese.</title>
        <authorList>
            <consortium name="US DOE Joint Genome Institute (JGI-PGF)"/>
            <person name="Walter F."/>
            <person name="Albersmeier A."/>
            <person name="Kalinowski J."/>
            <person name="Ruckert C."/>
        </authorList>
    </citation>
    <scope>NUCLEOTIDE SEQUENCE</scope>
    <source>
        <strain evidence="8">CGMCC 1.15448</strain>
    </source>
</reference>
<reference evidence="8" key="2">
    <citation type="submission" date="2020-09" db="EMBL/GenBank/DDBJ databases">
        <authorList>
            <person name="Sun Q."/>
            <person name="Zhou Y."/>
        </authorList>
    </citation>
    <scope>NUCLEOTIDE SEQUENCE</scope>
    <source>
        <strain evidence="8">CGMCC 1.15448</strain>
    </source>
</reference>
<dbReference type="Gene3D" id="3.40.50.1110">
    <property type="entry name" value="SGNH hydrolase"/>
    <property type="match status" value="1"/>
</dbReference>
<keyword evidence="2" id="KW-0378">Hydrolase</keyword>
<evidence type="ECO:0000256" key="3">
    <source>
        <dbReference type="ARBA" id="ARBA00023085"/>
    </source>
</evidence>
<dbReference type="PROSITE" id="PS00503">
    <property type="entry name" value="PECTINESTERASE_2"/>
    <property type="match status" value="1"/>
</dbReference>
<evidence type="ECO:0008006" key="10">
    <source>
        <dbReference type="Google" id="ProtNLM"/>
    </source>
</evidence>
<dbReference type="SUPFAM" id="SSF52266">
    <property type="entry name" value="SGNH hydrolase"/>
    <property type="match status" value="1"/>
</dbReference>
<dbReference type="Gene3D" id="1.50.10.20">
    <property type="match status" value="1"/>
</dbReference>
<accession>A0A8J2XSZ2</accession>
<dbReference type="PANTHER" id="PTHR31321">
    <property type="entry name" value="ACYL-COA THIOESTER HYDROLASE YBHC-RELATED"/>
    <property type="match status" value="1"/>
</dbReference>
<dbReference type="Pfam" id="PF09492">
    <property type="entry name" value="Pec_lyase"/>
    <property type="match status" value="1"/>
</dbReference>
<feature type="chain" id="PRO_5035202944" description="Pectinesterase" evidence="5">
    <location>
        <begin position="20"/>
        <end position="900"/>
    </location>
</feature>
<dbReference type="InterPro" id="IPR000070">
    <property type="entry name" value="Pectinesterase_cat"/>
</dbReference>
<dbReference type="InterPro" id="IPR033131">
    <property type="entry name" value="Pectinesterase_Asp_AS"/>
</dbReference>
<protein>
    <recommendedName>
        <fullName evidence="10">Pectinesterase</fullName>
    </recommendedName>
</protein>
<dbReference type="GO" id="GO:0009279">
    <property type="term" value="C:cell outer membrane"/>
    <property type="evidence" value="ECO:0007669"/>
    <property type="project" value="TreeGrafter"/>
</dbReference>
<feature type="active site" evidence="4">
    <location>
        <position position="760"/>
    </location>
</feature>
<dbReference type="AlphaFoldDB" id="A0A8J2XSZ2"/>
<dbReference type="Proteomes" id="UP000607559">
    <property type="component" value="Unassembled WGS sequence"/>
</dbReference>
<evidence type="ECO:0000259" key="6">
    <source>
        <dbReference type="Pfam" id="PF01095"/>
    </source>
</evidence>
<dbReference type="SUPFAM" id="SSF81853">
    <property type="entry name" value="Family 10 polysaccharide lyase"/>
    <property type="match status" value="1"/>
</dbReference>
<feature type="domain" description="Pectinesterase catalytic" evidence="6">
    <location>
        <begin position="624"/>
        <end position="889"/>
    </location>
</feature>
<comment type="caution">
    <text evidence="8">The sequence shown here is derived from an EMBL/GenBank/DDBJ whole genome shotgun (WGS) entry which is preliminary data.</text>
</comment>
<dbReference type="RefSeq" id="WP_229688881.1">
    <property type="nucleotide sequence ID" value="NZ_BMJC01000002.1"/>
</dbReference>
<evidence type="ECO:0000256" key="2">
    <source>
        <dbReference type="ARBA" id="ARBA00022801"/>
    </source>
</evidence>
<feature type="signal peptide" evidence="5">
    <location>
        <begin position="1"/>
        <end position="19"/>
    </location>
</feature>
<evidence type="ECO:0000313" key="8">
    <source>
        <dbReference type="EMBL" id="GGA99089.1"/>
    </source>
</evidence>
<dbReference type="InterPro" id="IPR012334">
    <property type="entry name" value="Pectin_lyas_fold"/>
</dbReference>
<name>A0A8J2XSZ2_9BACT</name>
<keyword evidence="3" id="KW-0063">Aspartyl esterase</keyword>
<dbReference type="Gene3D" id="2.160.20.10">
    <property type="entry name" value="Single-stranded right-handed beta-helix, Pectin lyase-like"/>
    <property type="match status" value="1"/>
</dbReference>
<evidence type="ECO:0000259" key="7">
    <source>
        <dbReference type="Pfam" id="PF13472"/>
    </source>
</evidence>
<sequence>MGIKRIASTFVFLLLAAFAPPESKTTVWLIGDSTMADKEIKAYPETGWGMPFEHFFDSTVAVDNRAKNGRSTKSFIAEGRWDAVFNSLHPGDYVFIQFGHNDEVPAKATYTPEDQFAANLVRFIKEARDKNAIPVLITPVARRKFDSTGNILETHAVYAAIVRKVAAEQHTPLIDLDKESQTLLQQFGPENSKWLFNYLQPGEHPNYPQGRQDDTHFSEFGARKMAEIVLADIRSLNLDLASHIIRPPAPQAPAAASRIDPAPFGDNAGHWYAIFNKANIINPLPGRPRYDPTDVKDIADNILLLQKTNGGWPKNYDLFAILSASQKDSLLAAKNQTNTTFDNGTTYNHIAALSLAWQTLHDPRYSAAAIKGLDFILAAQYKNGGWPQYYPLESNYSRCITFNDGAYEGIMRLLKAINDHQPQYDFVDDRLRQKLALAYDKGLDCILKTQINDAGWPTAWCQQYDESSLQPAWARKFEPPSICNKESADLVLFLMSIDDPSPAIKAAIDNAVAWFRESAILYTRVKTIPAPQMVTPFRVSVSDRIVVTDSTAPPIWTRYYELKTHRPIFCNRDSKIVYSLAEVTRERRDGYGWYTYSPQQVLDEYPRWRRQIIRRIIVPTDYPTVQAAFDAARPNTLIYVKAGIYREKLQLTKDSITLIGETGTILTYDDHPGMVNTQGDSVNTRNSYSFRVTGNDFRAEGVTFRNDAGFNAGQAVGVEVIGDRAVFIGCRIIGNQDILFLNSVKSRQYYKDCYIEGTTDFIFGAATAWFQHCHIHSKKNSHVTAASTPQDHAYGFVFDSCTLTGDTSLDRVSLGRPWRPYACVIYLHCWLGKHIMPAGWANWNNTENYKTTRYAEYDDEGPGANPAARVSWSRQLTKKEADDITPQKIFGDWDPLLLQQ</sequence>
<organism evidence="8 9">
    <name type="scientific">Puia dinghuensis</name>
    <dbReference type="NCBI Taxonomy" id="1792502"/>
    <lineage>
        <taxon>Bacteria</taxon>
        <taxon>Pseudomonadati</taxon>
        <taxon>Bacteroidota</taxon>
        <taxon>Chitinophagia</taxon>
        <taxon>Chitinophagales</taxon>
        <taxon>Chitinophagaceae</taxon>
        <taxon>Puia</taxon>
    </lineage>
</organism>
<feature type="domain" description="SGNH hydrolase-type esterase" evidence="7">
    <location>
        <begin position="30"/>
        <end position="206"/>
    </location>
</feature>
<gene>
    <name evidence="8" type="ORF">GCM10011511_23010</name>
</gene>
<dbReference type="InterPro" id="IPR012669">
    <property type="entry name" value="Pectate_lyase"/>
</dbReference>
<dbReference type="InterPro" id="IPR013830">
    <property type="entry name" value="SGNH_hydro"/>
</dbReference>
<dbReference type="GO" id="GO:0042545">
    <property type="term" value="P:cell wall modification"/>
    <property type="evidence" value="ECO:0007669"/>
    <property type="project" value="InterPro"/>
</dbReference>
<keyword evidence="5" id="KW-0732">Signal</keyword>
<dbReference type="PANTHER" id="PTHR31321:SF57">
    <property type="entry name" value="PECTINESTERASE 53-RELATED"/>
    <property type="match status" value="1"/>
</dbReference>
<comment type="similarity">
    <text evidence="1">Belongs to the pectinesterase family.</text>
</comment>
<dbReference type="InterPro" id="IPR036514">
    <property type="entry name" value="SGNH_hydro_sf"/>
</dbReference>
<evidence type="ECO:0000313" key="9">
    <source>
        <dbReference type="Proteomes" id="UP000607559"/>
    </source>
</evidence>
<dbReference type="CDD" id="cd01821">
    <property type="entry name" value="Rhamnogalacturan_acetylesterase_like"/>
    <property type="match status" value="1"/>
</dbReference>
<dbReference type="GO" id="GO:0030599">
    <property type="term" value="F:pectinesterase activity"/>
    <property type="evidence" value="ECO:0007669"/>
    <property type="project" value="InterPro"/>
</dbReference>
<evidence type="ECO:0000256" key="5">
    <source>
        <dbReference type="SAM" id="SignalP"/>
    </source>
</evidence>
<dbReference type="SUPFAM" id="SSF51126">
    <property type="entry name" value="Pectin lyase-like"/>
    <property type="match status" value="1"/>
</dbReference>
<keyword evidence="9" id="KW-1185">Reference proteome</keyword>